<sequence>MKTKILLKIEKDKEFPYMCLTEYNIVIYGNSFKVEQKAQKLRHIELQFLCTQKANYNSIEVNKTFELIEDYFSFEDSSYLINFSYSYYSDYKDFLRDITNRLNIVNRKRKLEIRAIKSILGSFEESISPKMIHKILTWLKKKDFPKYGSINRGIKEQIIMDLRIHQIFISPKLLCEFIDNTNPMLFVKEWKIQTHINGKRMTNVQIRKLLKNAFYKREKECIRFRIICPSLNCLPKNVENLIISYME</sequence>
<name>A0A6C0L0M9_9ZZZZ</name>
<proteinExistence type="predicted"/>
<dbReference type="EMBL" id="MN741021">
    <property type="protein sequence ID" value="QHU23041.1"/>
    <property type="molecule type" value="Genomic_DNA"/>
</dbReference>
<evidence type="ECO:0000313" key="1">
    <source>
        <dbReference type="EMBL" id="QHU23041.1"/>
    </source>
</evidence>
<dbReference type="AlphaFoldDB" id="A0A6C0L0M9"/>
<reference evidence="1" key="1">
    <citation type="journal article" date="2020" name="Nature">
        <title>Giant virus diversity and host interactions through global metagenomics.</title>
        <authorList>
            <person name="Schulz F."/>
            <person name="Roux S."/>
            <person name="Paez-Espino D."/>
            <person name="Jungbluth S."/>
            <person name="Walsh D.A."/>
            <person name="Denef V.J."/>
            <person name="McMahon K.D."/>
            <person name="Konstantinidis K.T."/>
            <person name="Eloe-Fadrosh E.A."/>
            <person name="Kyrpides N.C."/>
            <person name="Woyke T."/>
        </authorList>
    </citation>
    <scope>NUCLEOTIDE SEQUENCE</scope>
    <source>
        <strain evidence="1">GVMAG-S-ERX555907-63</strain>
    </source>
</reference>
<organism evidence="1">
    <name type="scientific">viral metagenome</name>
    <dbReference type="NCBI Taxonomy" id="1070528"/>
    <lineage>
        <taxon>unclassified sequences</taxon>
        <taxon>metagenomes</taxon>
        <taxon>organismal metagenomes</taxon>
    </lineage>
</organism>
<protein>
    <submittedName>
        <fullName evidence="1">Uncharacterized protein</fullName>
    </submittedName>
</protein>
<accession>A0A6C0L0M9</accession>